<comment type="caution">
    <text evidence="1">The sequence shown here is derived from an EMBL/GenBank/DDBJ whole genome shotgun (WGS) entry which is preliminary data.</text>
</comment>
<keyword evidence="2" id="KW-1185">Reference proteome</keyword>
<gene>
    <name evidence="1" type="ORF">CIB84_005855</name>
</gene>
<dbReference type="Proteomes" id="UP000237246">
    <property type="component" value="Unassembled WGS sequence"/>
</dbReference>
<evidence type="ECO:0000313" key="2">
    <source>
        <dbReference type="Proteomes" id="UP000237246"/>
    </source>
</evidence>
<accession>A0A2P4T229</accession>
<protein>
    <submittedName>
        <fullName evidence="1">Uncharacterized protein</fullName>
    </submittedName>
</protein>
<dbReference type="EMBL" id="PPHD01012005">
    <property type="protein sequence ID" value="POI30395.1"/>
    <property type="molecule type" value="Genomic_DNA"/>
</dbReference>
<dbReference type="AlphaFoldDB" id="A0A2P4T229"/>
<evidence type="ECO:0000313" key="1">
    <source>
        <dbReference type="EMBL" id="POI30395.1"/>
    </source>
</evidence>
<reference evidence="1 2" key="1">
    <citation type="submission" date="2018-01" db="EMBL/GenBank/DDBJ databases">
        <title>Comparison of the Chinese Bamboo Partridge and Red Junglefowl genome sequences highlights the importance of demography in genome evolution.</title>
        <authorList>
            <person name="Tiley G.P."/>
            <person name="Kimball R.T."/>
            <person name="Braun E.L."/>
            <person name="Burleigh J.G."/>
        </authorList>
    </citation>
    <scope>NUCLEOTIDE SEQUENCE [LARGE SCALE GENOMIC DNA]</scope>
    <source>
        <strain evidence="1">RTK389</strain>
        <tissue evidence="1">Blood</tissue>
    </source>
</reference>
<proteinExistence type="predicted"/>
<name>A0A2P4T229_BAMTH</name>
<sequence>MIFPSERWRACPGAELCTSIRKEPMVKYVSRGFVAPDAVQKGIGFFATEAEDFLYCSSHKMHCAVPVACCLSCCWRYLGATRQLK</sequence>
<organism evidence="1 2">
    <name type="scientific">Bambusicola thoracicus</name>
    <name type="common">Chinese bamboo-partridge</name>
    <name type="synonym">Perdix thoracica</name>
    <dbReference type="NCBI Taxonomy" id="9083"/>
    <lineage>
        <taxon>Eukaryota</taxon>
        <taxon>Metazoa</taxon>
        <taxon>Chordata</taxon>
        <taxon>Craniata</taxon>
        <taxon>Vertebrata</taxon>
        <taxon>Euteleostomi</taxon>
        <taxon>Archelosauria</taxon>
        <taxon>Archosauria</taxon>
        <taxon>Dinosauria</taxon>
        <taxon>Saurischia</taxon>
        <taxon>Theropoda</taxon>
        <taxon>Coelurosauria</taxon>
        <taxon>Aves</taxon>
        <taxon>Neognathae</taxon>
        <taxon>Galloanserae</taxon>
        <taxon>Galliformes</taxon>
        <taxon>Phasianidae</taxon>
        <taxon>Perdicinae</taxon>
        <taxon>Bambusicola</taxon>
    </lineage>
</organism>